<dbReference type="Proteomes" id="UP001549119">
    <property type="component" value="Unassembled WGS sequence"/>
</dbReference>
<evidence type="ECO:0000313" key="3">
    <source>
        <dbReference type="Proteomes" id="UP001549119"/>
    </source>
</evidence>
<evidence type="ECO:0000256" key="1">
    <source>
        <dbReference type="SAM" id="MobiDB-lite"/>
    </source>
</evidence>
<protein>
    <submittedName>
        <fullName evidence="2">Uncharacterized protein</fullName>
    </submittedName>
</protein>
<proteinExistence type="predicted"/>
<organism evidence="2 3">
    <name type="scientific">Methylobacterium radiotolerans</name>
    <dbReference type="NCBI Taxonomy" id="31998"/>
    <lineage>
        <taxon>Bacteria</taxon>
        <taxon>Pseudomonadati</taxon>
        <taxon>Pseudomonadota</taxon>
        <taxon>Alphaproteobacteria</taxon>
        <taxon>Hyphomicrobiales</taxon>
        <taxon>Methylobacteriaceae</taxon>
        <taxon>Methylobacterium</taxon>
    </lineage>
</organism>
<comment type="caution">
    <text evidence="2">The sequence shown here is derived from an EMBL/GenBank/DDBJ whole genome shotgun (WGS) entry which is preliminary data.</text>
</comment>
<gene>
    <name evidence="2" type="ORF">ABIC20_007292</name>
</gene>
<name>A0ABV2NTN8_9HYPH</name>
<sequence length="99" mass="11065">MGRVKESDIGRSLSKRLDAKVETLPVEASASVQSPARAAPAEPQAVPRKPRARDGMHYVGCHVPEDLWERLRVVAFETRKEKQVLMREGLEVILKKYGG</sequence>
<evidence type="ECO:0000313" key="2">
    <source>
        <dbReference type="EMBL" id="MET3869907.1"/>
    </source>
</evidence>
<reference evidence="2 3" key="1">
    <citation type="submission" date="2024-06" db="EMBL/GenBank/DDBJ databases">
        <title>Genomics of switchgrass bacterial isolates.</title>
        <authorList>
            <person name="Shade A."/>
        </authorList>
    </citation>
    <scope>NUCLEOTIDE SEQUENCE [LARGE SCALE GENOMIC DNA]</scope>
    <source>
        <strain evidence="2 3">PvP084</strain>
    </source>
</reference>
<dbReference type="EMBL" id="JBEPNW010000007">
    <property type="protein sequence ID" value="MET3869907.1"/>
    <property type="molecule type" value="Genomic_DNA"/>
</dbReference>
<feature type="region of interest" description="Disordered" evidence="1">
    <location>
        <begin position="24"/>
        <end position="53"/>
    </location>
</feature>
<accession>A0ABV2NTN8</accession>
<keyword evidence="3" id="KW-1185">Reference proteome</keyword>